<evidence type="ECO:0000313" key="5">
    <source>
        <dbReference type="Proteomes" id="UP000199585"/>
    </source>
</evidence>
<dbReference type="SMART" id="SM00448">
    <property type="entry name" value="REC"/>
    <property type="match status" value="1"/>
</dbReference>
<reference evidence="4 5" key="1">
    <citation type="submission" date="2016-10" db="EMBL/GenBank/DDBJ databases">
        <authorList>
            <person name="de Groot N.N."/>
        </authorList>
    </citation>
    <scope>NUCLEOTIDE SEQUENCE [LARGE SCALE GENOMIC DNA]</scope>
    <source>
        <strain evidence="4 5">DSM 16213</strain>
    </source>
</reference>
<dbReference type="Proteomes" id="UP000199585">
    <property type="component" value="Unassembled WGS sequence"/>
</dbReference>
<feature type="modified residue" description="4-aspartylphosphate" evidence="2">
    <location>
        <position position="54"/>
    </location>
</feature>
<organism evidence="4 5">
    <name type="scientific">Loktanella fryxellensis</name>
    <dbReference type="NCBI Taxonomy" id="245187"/>
    <lineage>
        <taxon>Bacteria</taxon>
        <taxon>Pseudomonadati</taxon>
        <taxon>Pseudomonadota</taxon>
        <taxon>Alphaproteobacteria</taxon>
        <taxon>Rhodobacterales</taxon>
        <taxon>Roseobacteraceae</taxon>
        <taxon>Loktanella</taxon>
    </lineage>
</organism>
<evidence type="ECO:0000259" key="3">
    <source>
        <dbReference type="PROSITE" id="PS50110"/>
    </source>
</evidence>
<dbReference type="Gene3D" id="3.40.50.2300">
    <property type="match status" value="1"/>
</dbReference>
<evidence type="ECO:0000256" key="1">
    <source>
        <dbReference type="ARBA" id="ARBA00022553"/>
    </source>
</evidence>
<dbReference type="PANTHER" id="PTHR44591">
    <property type="entry name" value="STRESS RESPONSE REGULATOR PROTEIN 1"/>
    <property type="match status" value="1"/>
</dbReference>
<evidence type="ECO:0000313" key="4">
    <source>
        <dbReference type="EMBL" id="SEN03751.1"/>
    </source>
</evidence>
<dbReference type="OrthoDB" id="7326651at2"/>
<name>A0A1H8D8S4_9RHOB</name>
<evidence type="ECO:0000256" key="2">
    <source>
        <dbReference type="PROSITE-ProRule" id="PRU00169"/>
    </source>
</evidence>
<dbReference type="InterPro" id="IPR001789">
    <property type="entry name" value="Sig_transdc_resp-reg_receiver"/>
</dbReference>
<dbReference type="PROSITE" id="PS50110">
    <property type="entry name" value="RESPONSE_REGULATORY"/>
    <property type="match status" value="1"/>
</dbReference>
<gene>
    <name evidence="4" type="ORF">SAMN04488003_10858</name>
</gene>
<dbReference type="PANTHER" id="PTHR44591:SF3">
    <property type="entry name" value="RESPONSE REGULATORY DOMAIN-CONTAINING PROTEIN"/>
    <property type="match status" value="1"/>
</dbReference>
<dbReference type="GO" id="GO:0000160">
    <property type="term" value="P:phosphorelay signal transduction system"/>
    <property type="evidence" value="ECO:0007669"/>
    <property type="project" value="InterPro"/>
</dbReference>
<dbReference type="InterPro" id="IPR050595">
    <property type="entry name" value="Bact_response_regulator"/>
</dbReference>
<dbReference type="SUPFAM" id="SSF52172">
    <property type="entry name" value="CheY-like"/>
    <property type="match status" value="1"/>
</dbReference>
<dbReference type="AlphaFoldDB" id="A0A1H8D8S4"/>
<proteinExistence type="predicted"/>
<dbReference type="Pfam" id="PF00072">
    <property type="entry name" value="Response_reg"/>
    <property type="match status" value="1"/>
</dbReference>
<keyword evidence="1 2" id="KW-0597">Phosphoprotein</keyword>
<keyword evidence="5" id="KW-1185">Reference proteome</keyword>
<dbReference type="InterPro" id="IPR011006">
    <property type="entry name" value="CheY-like_superfamily"/>
</dbReference>
<dbReference type="EMBL" id="FOCI01000008">
    <property type="protein sequence ID" value="SEN03751.1"/>
    <property type="molecule type" value="Genomic_DNA"/>
</dbReference>
<protein>
    <submittedName>
        <fullName evidence="4">Response regulator receiver domain-containing protein</fullName>
    </submittedName>
</protein>
<feature type="domain" description="Response regulatory" evidence="3">
    <location>
        <begin position="2"/>
        <end position="121"/>
    </location>
</feature>
<dbReference type="STRING" id="245187.SAMN04488003_10858"/>
<sequence>MRILAVDDDPIILDLLQSPMWLGTAHELTCADSAAAALAAIAASPAPFDVFLLDIVMPDTDGIALCAAIRALPAHAATPIIMITASHAADAMELAFQAGATDFVRKPLEGLELGARIHMASMLNASIARERSARATADNLRRRRVLGYDELAHAPDDKGPMPLVVLKNQILGLPAGCHAMSLFAIRVQPFALPTADLYDDETLLGLSMIGNAVVGALQHDGSRLAYGARGHFVGITLGRRREALDMVTVKARSGLSTAWKEAGFDGQPPTLKGTPVTSLGVWTGRAAVEALDKAITRQPDHRFADPESLLQRFAGV</sequence>
<accession>A0A1H8D8S4</accession>
<dbReference type="RefSeq" id="WP_089901389.1">
    <property type="nucleotide sequence ID" value="NZ_FOCI01000008.1"/>
</dbReference>